<comment type="catalytic activity">
    <reaction evidence="7 8">
        <text>CMP + ATP = CDP + ADP</text>
        <dbReference type="Rhea" id="RHEA:11600"/>
        <dbReference type="ChEBI" id="CHEBI:30616"/>
        <dbReference type="ChEBI" id="CHEBI:58069"/>
        <dbReference type="ChEBI" id="CHEBI:60377"/>
        <dbReference type="ChEBI" id="CHEBI:456216"/>
        <dbReference type="EC" id="2.7.4.25"/>
    </reaction>
</comment>
<dbReference type="GO" id="GO:0005737">
    <property type="term" value="C:cytoplasm"/>
    <property type="evidence" value="ECO:0007669"/>
    <property type="project" value="UniProtKB-SubCell"/>
</dbReference>
<evidence type="ECO:0000259" key="9">
    <source>
        <dbReference type="Pfam" id="PF02224"/>
    </source>
</evidence>
<keyword evidence="8" id="KW-0963">Cytoplasm</keyword>
<sequence length="230" mass="25698">MSAGIVIPVDGPAGSGKSTAAKGVAERLGWDYLETGALYRAVGLLVLERGGDPDDPEAAARCAREMRFECRRTPDGWRNFLEGRDATQALREERVSDAASRVSAIPEVRQALLGFQRAYKGRRGAVMDGRDIGTVVFPEARLKFFLDADIEVRIERRFRELEEKGISFDQKRLAEDIRARDRRDRERAEAPLLPAGDAVCIDTSRRSIDQVLAFMLDKIRQVYGEVIEAT</sequence>
<evidence type="ECO:0000313" key="11">
    <source>
        <dbReference type="Proteomes" id="UP000782312"/>
    </source>
</evidence>
<feature type="binding site" evidence="8">
    <location>
        <begin position="11"/>
        <end position="19"/>
    </location>
    <ligand>
        <name>ATP</name>
        <dbReference type="ChEBI" id="CHEBI:30616"/>
    </ligand>
</feature>
<name>A0A932MNS6_UNCTE</name>
<dbReference type="InterPro" id="IPR027417">
    <property type="entry name" value="P-loop_NTPase"/>
</dbReference>
<proteinExistence type="inferred from homology"/>
<dbReference type="InterPro" id="IPR003136">
    <property type="entry name" value="Cytidylate_kin"/>
</dbReference>
<comment type="subcellular location">
    <subcellularLocation>
        <location evidence="8">Cytoplasm</location>
    </subcellularLocation>
</comment>
<dbReference type="Pfam" id="PF02224">
    <property type="entry name" value="Cytidylate_kin"/>
    <property type="match status" value="1"/>
</dbReference>
<dbReference type="GO" id="GO:0006220">
    <property type="term" value="P:pyrimidine nucleotide metabolic process"/>
    <property type="evidence" value="ECO:0007669"/>
    <property type="project" value="UniProtKB-UniRule"/>
</dbReference>
<protein>
    <recommendedName>
        <fullName evidence="8">Cytidylate kinase</fullName>
        <shortName evidence="8">CK</shortName>
        <ecNumber evidence="8">2.7.4.25</ecNumber>
    </recommendedName>
    <alternativeName>
        <fullName evidence="8">Cytidine monophosphate kinase</fullName>
        <shortName evidence="8">CMP kinase</shortName>
    </alternativeName>
</protein>
<evidence type="ECO:0000256" key="6">
    <source>
        <dbReference type="ARBA" id="ARBA00047615"/>
    </source>
</evidence>
<evidence type="ECO:0000256" key="4">
    <source>
        <dbReference type="ARBA" id="ARBA00022777"/>
    </source>
</evidence>
<accession>A0A932MNS6</accession>
<evidence type="ECO:0000256" key="5">
    <source>
        <dbReference type="ARBA" id="ARBA00022840"/>
    </source>
</evidence>
<dbReference type="GO" id="GO:0005524">
    <property type="term" value="F:ATP binding"/>
    <property type="evidence" value="ECO:0007669"/>
    <property type="project" value="UniProtKB-UniRule"/>
</dbReference>
<dbReference type="InterPro" id="IPR011994">
    <property type="entry name" value="Cytidylate_kinase_dom"/>
</dbReference>
<dbReference type="HAMAP" id="MF_00238">
    <property type="entry name" value="Cytidyl_kinase_type1"/>
    <property type="match status" value="1"/>
</dbReference>
<gene>
    <name evidence="8" type="primary">cmk</name>
    <name evidence="10" type="ORF">HYZ11_15650</name>
</gene>
<evidence type="ECO:0000256" key="7">
    <source>
        <dbReference type="ARBA" id="ARBA00048478"/>
    </source>
</evidence>
<evidence type="ECO:0000256" key="1">
    <source>
        <dbReference type="ARBA" id="ARBA00009427"/>
    </source>
</evidence>
<comment type="similarity">
    <text evidence="1 8">Belongs to the cytidylate kinase family. Type 1 subfamily.</text>
</comment>
<dbReference type="Gene3D" id="3.40.50.300">
    <property type="entry name" value="P-loop containing nucleotide triphosphate hydrolases"/>
    <property type="match status" value="1"/>
</dbReference>
<dbReference type="NCBIfam" id="TIGR00017">
    <property type="entry name" value="cmk"/>
    <property type="match status" value="1"/>
</dbReference>
<dbReference type="CDD" id="cd02020">
    <property type="entry name" value="CMPK"/>
    <property type="match status" value="1"/>
</dbReference>
<organism evidence="10 11">
    <name type="scientific">Tectimicrobiota bacterium</name>
    <dbReference type="NCBI Taxonomy" id="2528274"/>
    <lineage>
        <taxon>Bacteria</taxon>
        <taxon>Pseudomonadati</taxon>
        <taxon>Nitrospinota/Tectimicrobiota group</taxon>
        <taxon>Candidatus Tectimicrobiota</taxon>
    </lineage>
</organism>
<evidence type="ECO:0000313" key="10">
    <source>
        <dbReference type="EMBL" id="MBI3129040.1"/>
    </source>
</evidence>
<dbReference type="Proteomes" id="UP000782312">
    <property type="component" value="Unassembled WGS sequence"/>
</dbReference>
<evidence type="ECO:0000256" key="8">
    <source>
        <dbReference type="HAMAP-Rule" id="MF_00238"/>
    </source>
</evidence>
<comment type="catalytic activity">
    <reaction evidence="6 8">
        <text>dCMP + ATP = dCDP + ADP</text>
        <dbReference type="Rhea" id="RHEA:25094"/>
        <dbReference type="ChEBI" id="CHEBI:30616"/>
        <dbReference type="ChEBI" id="CHEBI:57566"/>
        <dbReference type="ChEBI" id="CHEBI:58593"/>
        <dbReference type="ChEBI" id="CHEBI:456216"/>
        <dbReference type="EC" id="2.7.4.25"/>
    </reaction>
</comment>
<keyword evidence="2 8" id="KW-0808">Transferase</keyword>
<dbReference type="SUPFAM" id="SSF52540">
    <property type="entry name" value="P-loop containing nucleoside triphosphate hydrolases"/>
    <property type="match status" value="1"/>
</dbReference>
<comment type="caution">
    <text evidence="10">The sequence shown here is derived from an EMBL/GenBank/DDBJ whole genome shotgun (WGS) entry which is preliminary data.</text>
</comment>
<dbReference type="EMBL" id="JACPUR010000037">
    <property type="protein sequence ID" value="MBI3129040.1"/>
    <property type="molecule type" value="Genomic_DNA"/>
</dbReference>
<dbReference type="GO" id="GO:0036431">
    <property type="term" value="F:dCMP kinase activity"/>
    <property type="evidence" value="ECO:0007669"/>
    <property type="project" value="InterPro"/>
</dbReference>
<keyword evidence="3 8" id="KW-0547">Nucleotide-binding</keyword>
<evidence type="ECO:0000256" key="3">
    <source>
        <dbReference type="ARBA" id="ARBA00022741"/>
    </source>
</evidence>
<feature type="domain" description="Cytidylate kinase" evidence="9">
    <location>
        <begin position="7"/>
        <end position="220"/>
    </location>
</feature>
<reference evidence="10" key="1">
    <citation type="submission" date="2020-07" db="EMBL/GenBank/DDBJ databases">
        <title>Huge and variable diversity of episymbiotic CPR bacteria and DPANN archaea in groundwater ecosystems.</title>
        <authorList>
            <person name="He C.Y."/>
            <person name="Keren R."/>
            <person name="Whittaker M."/>
            <person name="Farag I.F."/>
            <person name="Doudna J."/>
            <person name="Cate J.H.D."/>
            <person name="Banfield J.F."/>
        </authorList>
    </citation>
    <scope>NUCLEOTIDE SEQUENCE</scope>
    <source>
        <strain evidence="10">NC_groundwater_763_Ag_S-0.2um_68_21</strain>
    </source>
</reference>
<keyword evidence="4 8" id="KW-0418">Kinase</keyword>
<evidence type="ECO:0000256" key="2">
    <source>
        <dbReference type="ARBA" id="ARBA00022679"/>
    </source>
</evidence>
<keyword evidence="5 8" id="KW-0067">ATP-binding</keyword>
<dbReference type="EC" id="2.7.4.25" evidence="8"/>
<dbReference type="AlphaFoldDB" id="A0A932MNS6"/>